<feature type="transmembrane region" description="Helical" evidence="6">
    <location>
        <begin position="477"/>
        <end position="499"/>
    </location>
</feature>
<feature type="transmembrane region" description="Helical" evidence="6">
    <location>
        <begin position="404"/>
        <end position="426"/>
    </location>
</feature>
<dbReference type="Gene3D" id="3.40.50.1000">
    <property type="entry name" value="HAD superfamily/HAD-like"/>
    <property type="match status" value="1"/>
</dbReference>
<dbReference type="Proteomes" id="UP000256763">
    <property type="component" value="Unassembled WGS sequence"/>
</dbReference>
<feature type="transmembrane region" description="Helical" evidence="6">
    <location>
        <begin position="349"/>
        <end position="378"/>
    </location>
</feature>
<dbReference type="InterPro" id="IPR000537">
    <property type="entry name" value="UbiA_prenyltransferase"/>
</dbReference>
<dbReference type="GO" id="GO:0016020">
    <property type="term" value="C:membrane"/>
    <property type="evidence" value="ECO:0007669"/>
    <property type="project" value="UniProtKB-SubCell"/>
</dbReference>
<dbReference type="InterPro" id="IPR023214">
    <property type="entry name" value="HAD_sf"/>
</dbReference>
<comment type="caution">
    <text evidence="7">The sequence shown here is derived from an EMBL/GenBank/DDBJ whole genome shotgun (WGS) entry which is preliminary data.</text>
</comment>
<keyword evidence="5 6" id="KW-0472">Membrane</keyword>
<evidence type="ECO:0008006" key="9">
    <source>
        <dbReference type="Google" id="ProtNLM"/>
    </source>
</evidence>
<protein>
    <recommendedName>
        <fullName evidence="9">UbiA prenyltransferase</fullName>
    </recommendedName>
</protein>
<evidence type="ECO:0000256" key="1">
    <source>
        <dbReference type="ARBA" id="ARBA00004141"/>
    </source>
</evidence>
<keyword evidence="8" id="KW-1185">Reference proteome</keyword>
<proteinExistence type="predicted"/>
<dbReference type="GO" id="GO:0016765">
    <property type="term" value="F:transferase activity, transferring alkyl or aryl (other than methyl) groups"/>
    <property type="evidence" value="ECO:0007669"/>
    <property type="project" value="InterPro"/>
</dbReference>
<dbReference type="CDD" id="cd13963">
    <property type="entry name" value="PT_UbiA_2"/>
    <property type="match status" value="1"/>
</dbReference>
<evidence type="ECO:0000256" key="4">
    <source>
        <dbReference type="ARBA" id="ARBA00022989"/>
    </source>
</evidence>
<keyword evidence="3 6" id="KW-0812">Transmembrane</keyword>
<dbReference type="OrthoDB" id="9803632at2"/>
<dbReference type="Gene3D" id="1.20.1440.100">
    <property type="entry name" value="SG protein - dephosphorylation function"/>
    <property type="match status" value="1"/>
</dbReference>
<evidence type="ECO:0000256" key="5">
    <source>
        <dbReference type="ARBA" id="ARBA00023136"/>
    </source>
</evidence>
<evidence type="ECO:0000313" key="7">
    <source>
        <dbReference type="EMBL" id="RFA38652.1"/>
    </source>
</evidence>
<keyword evidence="2" id="KW-1003">Cell membrane</keyword>
<gene>
    <name evidence="7" type="ORF">CAL65_04800</name>
</gene>
<sequence length="506" mass="53720">MQNAQAQVLPFPKTRRLPEGRQAQLEKLPLCVGLNGSLLAADPVDECLVGLLRHKPLVLLQAVWQTRGERSALRQRLGQECELDVASLPFNTAVLRYVEQQKGNGRRVVLATAIHRTVAERIADHLGVFDEVLAADALNSEEKTIAEALVGRFGAGGYSYIGAAECDLPVWESAAEALLVNPSGRLEAKARAAAFVSCVFGNRDGRLTSLLKALRSAQWAKNLLVFVPAFAAVPWTDPAAMLAAAFMFVAFCLAASGSYIINDLIDIAADRRHSRKRTRPFAGGQLPLRYGVLGPAFIGAGILLAATLSLLAGLAIVLFAGIATAYSFWLKRKPLADVLSLASLYAVRLLGGAIACGLMVSSWLVVVSGFLFLALALIKRAAELQETDTTIAEGPALGYGSANVGRVCAIGVFSSVIAILVLALYIDSAALSGVYLEPLSLWLAVPAMLCWQCRLWLAATRGTMHTDPIVYTARDPVSWGCFGIVAVAYLIAVGSIGLLPGASAPA</sequence>
<name>A0A3E0X2R6_9GAMM</name>
<comment type="subcellular location">
    <subcellularLocation>
        <location evidence="1">Membrane</location>
        <topology evidence="1">Multi-pass membrane protein</topology>
    </subcellularLocation>
</comment>
<reference evidence="8" key="1">
    <citation type="submission" date="2017-05" db="EMBL/GenBank/DDBJ databases">
        <authorList>
            <person name="Sharma S."/>
            <person name="Sidhu C."/>
            <person name="Pinnaka A.K."/>
        </authorList>
    </citation>
    <scope>NUCLEOTIDE SEQUENCE [LARGE SCALE GENOMIC DNA]</scope>
    <source>
        <strain evidence="8">AK93</strain>
    </source>
</reference>
<dbReference type="AlphaFoldDB" id="A0A3E0X2R6"/>
<feature type="transmembrane region" description="Helical" evidence="6">
    <location>
        <begin position="310"/>
        <end position="329"/>
    </location>
</feature>
<dbReference type="RefSeq" id="WP_116302381.1">
    <property type="nucleotide sequence ID" value="NZ_NFZV01000010.1"/>
</dbReference>
<evidence type="ECO:0000313" key="8">
    <source>
        <dbReference type="Proteomes" id="UP000256763"/>
    </source>
</evidence>
<feature type="transmembrane region" description="Helical" evidence="6">
    <location>
        <begin position="242"/>
        <end position="265"/>
    </location>
</feature>
<evidence type="ECO:0000256" key="3">
    <source>
        <dbReference type="ARBA" id="ARBA00022692"/>
    </source>
</evidence>
<feature type="transmembrane region" description="Helical" evidence="6">
    <location>
        <begin position="438"/>
        <end position="457"/>
    </location>
</feature>
<organism evidence="7 8">
    <name type="scientific">Alkalilimnicola ehrlichii</name>
    <dbReference type="NCBI Taxonomy" id="351052"/>
    <lineage>
        <taxon>Bacteria</taxon>
        <taxon>Pseudomonadati</taxon>
        <taxon>Pseudomonadota</taxon>
        <taxon>Gammaproteobacteria</taxon>
        <taxon>Chromatiales</taxon>
        <taxon>Ectothiorhodospiraceae</taxon>
        <taxon>Alkalilimnicola</taxon>
    </lineage>
</organism>
<dbReference type="Gene3D" id="1.10.357.140">
    <property type="entry name" value="UbiA prenyltransferase"/>
    <property type="match status" value="1"/>
</dbReference>
<evidence type="ECO:0000256" key="2">
    <source>
        <dbReference type="ARBA" id="ARBA00022475"/>
    </source>
</evidence>
<accession>A0A3E0X2R6</accession>
<keyword evidence="4 6" id="KW-1133">Transmembrane helix</keyword>
<evidence type="ECO:0000256" key="6">
    <source>
        <dbReference type="SAM" id="Phobius"/>
    </source>
</evidence>
<dbReference type="Pfam" id="PF01040">
    <property type="entry name" value="UbiA"/>
    <property type="match status" value="1"/>
</dbReference>
<dbReference type="InterPro" id="IPR044878">
    <property type="entry name" value="UbiA_sf"/>
</dbReference>
<dbReference type="EMBL" id="NFZW01000003">
    <property type="protein sequence ID" value="RFA38652.1"/>
    <property type="molecule type" value="Genomic_DNA"/>
</dbReference>
<dbReference type="NCBIfam" id="NF006088">
    <property type="entry name" value="PRK08238.1"/>
    <property type="match status" value="1"/>
</dbReference>